<comment type="similarity">
    <text evidence="2 5">Belongs to the PqqA family.</text>
</comment>
<dbReference type="AlphaFoldDB" id="A0A1L3LVH7"/>
<comment type="function">
    <text evidence="5">Required for coenzyme pyrroloquinoline quinone (PQQ) biosynthesis. PQQ is probably formed by cross-linking a specific glutamate to a specific tyrosine residue and excising these residues from the peptide.</text>
</comment>
<dbReference type="InterPro" id="IPR011725">
    <property type="entry name" value="PQQ_synth_PqqA"/>
</dbReference>
<dbReference type="NCBIfam" id="TIGR02107">
    <property type="entry name" value="PQQ_syn_pqqA"/>
    <property type="match status" value="1"/>
</dbReference>
<feature type="cross-link" description="Pyrroloquinoline quinone (Glu-Tyr)" evidence="5">
    <location>
        <begin position="39"/>
        <end position="43"/>
    </location>
</feature>
<protein>
    <recommendedName>
        <fullName evidence="3 5">Coenzyme PQQ synthesis protein A</fullName>
    </recommendedName>
    <alternativeName>
        <fullName evidence="5">Pyrroloquinoline quinone biosynthesis protein A</fullName>
    </alternativeName>
</protein>
<comment type="pathway">
    <text evidence="1 5">Cofactor biosynthesis; pyrroloquinoline quinone biosynthesis.</text>
</comment>
<evidence type="ECO:0000256" key="4">
    <source>
        <dbReference type="ARBA" id="ARBA00022905"/>
    </source>
</evidence>
<dbReference type="KEGG" id="same:SAMCFNEI73_pC0398"/>
<geneLocation type="plasmid" evidence="6 7">
    <name>C</name>
</geneLocation>
<evidence type="ECO:0000313" key="6">
    <source>
        <dbReference type="EMBL" id="APG94119.1"/>
    </source>
</evidence>
<dbReference type="UniPathway" id="UPA00539"/>
<evidence type="ECO:0000313" key="7">
    <source>
        <dbReference type="Proteomes" id="UP000182306"/>
    </source>
</evidence>
<evidence type="ECO:0000256" key="1">
    <source>
        <dbReference type="ARBA" id="ARBA00004886"/>
    </source>
</evidence>
<evidence type="ECO:0000256" key="5">
    <source>
        <dbReference type="HAMAP-Rule" id="MF_00656"/>
    </source>
</evidence>
<evidence type="ECO:0000256" key="3">
    <source>
        <dbReference type="ARBA" id="ARBA00015086"/>
    </source>
</evidence>
<sequence>MFGLVAMRRQHRAAHSFWTNGGDMSWHKPKFIEVSCAMEITRYAPADGDEPILF</sequence>
<keyword evidence="6" id="KW-0614">Plasmid</keyword>
<dbReference type="EMBL" id="CP013110">
    <property type="protein sequence ID" value="APG94119.1"/>
    <property type="molecule type" value="Genomic_DNA"/>
</dbReference>
<keyword evidence="4 5" id="KW-0884">PQQ biosynthesis</keyword>
<name>A0A1L3LVH7_9HYPH</name>
<gene>
    <name evidence="5 6" type="primary">pqqA</name>
    <name evidence="6" type="ORF">SAMCFNEI73_pC0398</name>
</gene>
<reference evidence="6 7" key="1">
    <citation type="submission" date="2015-10" db="EMBL/GenBank/DDBJ databases">
        <title>Genomic differences between typical nodule nitrogen-fixing rhizobial strains and those coming from bean seeds.</title>
        <authorList>
            <person name="Peralta H."/>
            <person name="Aguilar-Vera A."/>
            <person name="Diaz R."/>
            <person name="Mora Y."/>
            <person name="Martinez-Batallar G."/>
            <person name="Salazar E."/>
            <person name="Vargas-Lagunas C."/>
            <person name="Encarnacion S."/>
            <person name="Girard L."/>
            <person name="Mora J."/>
        </authorList>
    </citation>
    <scope>NUCLEOTIDE SEQUENCE [LARGE SCALE GENOMIC DNA]</scope>
    <source>
        <strain evidence="6 7">CFNEI 73</strain>
        <plasmid evidence="6 7">C</plasmid>
    </source>
</reference>
<dbReference type="HAMAP" id="MF_00656">
    <property type="entry name" value="PQQ_syn_PqqA"/>
    <property type="match status" value="1"/>
</dbReference>
<organism evidence="6 7">
    <name type="scientific">Sinorhizobium americanum</name>
    <dbReference type="NCBI Taxonomy" id="194963"/>
    <lineage>
        <taxon>Bacteria</taxon>
        <taxon>Pseudomonadati</taxon>
        <taxon>Pseudomonadota</taxon>
        <taxon>Alphaproteobacteria</taxon>
        <taxon>Hyphomicrobiales</taxon>
        <taxon>Rhizobiaceae</taxon>
        <taxon>Sinorhizobium/Ensifer group</taxon>
        <taxon>Sinorhizobium</taxon>
    </lineage>
</organism>
<evidence type="ECO:0000256" key="2">
    <source>
        <dbReference type="ARBA" id="ARBA00009325"/>
    </source>
</evidence>
<accession>A0A1L3LVH7</accession>
<keyword evidence="7" id="KW-1185">Reference proteome</keyword>
<proteinExistence type="inferred from homology"/>
<dbReference type="Pfam" id="PF08042">
    <property type="entry name" value="PqqA"/>
    <property type="match status" value="1"/>
</dbReference>
<dbReference type="GO" id="GO:0018189">
    <property type="term" value="P:pyrroloquinoline quinone biosynthetic process"/>
    <property type="evidence" value="ECO:0007669"/>
    <property type="project" value="UniProtKB-UniRule"/>
</dbReference>
<dbReference type="Proteomes" id="UP000182306">
    <property type="component" value="Plasmid C"/>
</dbReference>